<dbReference type="InterPro" id="IPR029058">
    <property type="entry name" value="AB_hydrolase_fold"/>
</dbReference>
<protein>
    <recommendedName>
        <fullName evidence="3">Alpha/beta hydrolase</fullName>
    </recommendedName>
</protein>
<dbReference type="RefSeq" id="WP_134562180.1">
    <property type="nucleotide sequence ID" value="NZ_SOFS01000044.1"/>
</dbReference>
<proteinExistence type="predicted"/>
<name>A0ABY2II77_9MICO</name>
<accession>A0ABY2II77</accession>
<comment type="caution">
    <text evidence="1">The sequence shown here is derived from an EMBL/GenBank/DDBJ whole genome shotgun (WGS) entry which is preliminary data.</text>
</comment>
<gene>
    <name evidence="1" type="ORF">E3O46_17250</name>
</gene>
<sequence length="219" mass="23155">MFILEPAKTPDGIVVFGPGAGGEPRRYRTLLDSFVGAGFVVIAPTDQRFDPRSVTTEQLQSRVSSLKAALSDYGNDHLQVIAAGHSVGGWAALCLAGGQPWTRDGQLIAVPTEERVSRLVLFAPTLGWFQAPGALARVHTPIIVHAGTRDTVTPAATAELLGAAPAMVNIRVHENVGHFDFMTELPPTVAPTVGLDHDAFLRELAGYASADLGDLTLPS</sequence>
<keyword evidence="2" id="KW-1185">Reference proteome</keyword>
<dbReference type="EMBL" id="SOFS01000044">
    <property type="protein sequence ID" value="TFC16888.1"/>
    <property type="molecule type" value="Genomic_DNA"/>
</dbReference>
<dbReference type="Gene3D" id="3.40.50.1820">
    <property type="entry name" value="alpha/beta hydrolase"/>
    <property type="match status" value="1"/>
</dbReference>
<evidence type="ECO:0000313" key="2">
    <source>
        <dbReference type="Proteomes" id="UP000297604"/>
    </source>
</evidence>
<organism evidence="1 2">
    <name type="scientific">Cryobacterium glucosi</name>
    <dbReference type="NCBI Taxonomy" id="1259175"/>
    <lineage>
        <taxon>Bacteria</taxon>
        <taxon>Bacillati</taxon>
        <taxon>Actinomycetota</taxon>
        <taxon>Actinomycetes</taxon>
        <taxon>Micrococcales</taxon>
        <taxon>Microbacteriaceae</taxon>
        <taxon>Cryobacterium</taxon>
    </lineage>
</organism>
<dbReference type="Proteomes" id="UP000297604">
    <property type="component" value="Unassembled WGS sequence"/>
</dbReference>
<reference evidence="1 2" key="1">
    <citation type="submission" date="2019-03" db="EMBL/GenBank/DDBJ databases">
        <title>Genomics of glacier-inhabiting Cryobacterium strains.</title>
        <authorList>
            <person name="Liu Q."/>
            <person name="Xin Y.-H."/>
        </authorList>
    </citation>
    <scope>NUCLEOTIDE SEQUENCE [LARGE SCALE GENOMIC DNA]</scope>
    <source>
        <strain evidence="1 2">MDB1-5</strain>
    </source>
</reference>
<evidence type="ECO:0000313" key="1">
    <source>
        <dbReference type="EMBL" id="TFC16888.1"/>
    </source>
</evidence>
<dbReference type="SUPFAM" id="SSF53474">
    <property type="entry name" value="alpha/beta-Hydrolases"/>
    <property type="match status" value="1"/>
</dbReference>
<evidence type="ECO:0008006" key="3">
    <source>
        <dbReference type="Google" id="ProtNLM"/>
    </source>
</evidence>